<organism evidence="4">
    <name type="scientific">Capitella teleta</name>
    <name type="common">Polychaete worm</name>
    <dbReference type="NCBI Taxonomy" id="283909"/>
    <lineage>
        <taxon>Eukaryota</taxon>
        <taxon>Metazoa</taxon>
        <taxon>Spiralia</taxon>
        <taxon>Lophotrochozoa</taxon>
        <taxon>Annelida</taxon>
        <taxon>Polychaeta</taxon>
        <taxon>Sedentaria</taxon>
        <taxon>Scolecida</taxon>
        <taxon>Capitellidae</taxon>
        <taxon>Capitella</taxon>
    </lineage>
</organism>
<feature type="region of interest" description="Disordered" evidence="1">
    <location>
        <begin position="1"/>
        <end position="24"/>
    </location>
</feature>
<keyword evidence="2" id="KW-1133">Transmembrane helix</keyword>
<dbReference type="PANTHER" id="PTHR46534">
    <property type="entry name" value="IGGFC_BINDING DOMAIN-CONTAINING PROTEIN"/>
    <property type="match status" value="1"/>
</dbReference>
<dbReference type="EnsemblMetazoa" id="CapteT195738">
    <property type="protein sequence ID" value="CapteP195738"/>
    <property type="gene ID" value="CapteG195738"/>
</dbReference>
<proteinExistence type="predicted"/>
<dbReference type="InterPro" id="IPR035234">
    <property type="entry name" value="IgGFc-bd_N"/>
</dbReference>
<evidence type="ECO:0000256" key="1">
    <source>
        <dbReference type="SAM" id="MobiDB-lite"/>
    </source>
</evidence>
<dbReference type="EMBL" id="AMQN01007771">
    <property type="status" value="NOT_ANNOTATED_CDS"/>
    <property type="molecule type" value="Genomic_DNA"/>
</dbReference>
<keyword evidence="2" id="KW-0812">Transmembrane</keyword>
<gene>
    <name evidence="4" type="ORF">CAPTEDRAFT_195738</name>
</gene>
<keyword evidence="6" id="KW-1185">Reference proteome</keyword>
<keyword evidence="2" id="KW-0472">Membrane</keyword>
<reference evidence="5" key="3">
    <citation type="submission" date="2015-06" db="UniProtKB">
        <authorList>
            <consortium name="EnsemblMetazoa"/>
        </authorList>
    </citation>
    <scope>IDENTIFICATION</scope>
</reference>
<dbReference type="Proteomes" id="UP000014760">
    <property type="component" value="Unassembled WGS sequence"/>
</dbReference>
<protein>
    <recommendedName>
        <fullName evidence="3">IgGFc-binding protein N-terminal domain-containing protein</fullName>
    </recommendedName>
</protein>
<dbReference type="HOGENOM" id="CLU_376101_0_0_1"/>
<dbReference type="PANTHER" id="PTHR46534:SF1">
    <property type="entry name" value="IGGFC-BINDING PROTEIN N-TERMINAL DOMAIN-CONTAINING PROTEIN"/>
    <property type="match status" value="1"/>
</dbReference>
<evidence type="ECO:0000313" key="5">
    <source>
        <dbReference type="EnsemblMetazoa" id="CapteP195738"/>
    </source>
</evidence>
<evidence type="ECO:0000259" key="3">
    <source>
        <dbReference type="Pfam" id="PF17517"/>
    </source>
</evidence>
<accession>R7UHN3</accession>
<feature type="transmembrane region" description="Helical" evidence="2">
    <location>
        <begin position="629"/>
        <end position="652"/>
    </location>
</feature>
<dbReference type="EMBL" id="KB301365">
    <property type="protein sequence ID" value="ELU05573.1"/>
    <property type="molecule type" value="Genomic_DNA"/>
</dbReference>
<dbReference type="AlphaFoldDB" id="R7UHN3"/>
<reference evidence="4 6" key="2">
    <citation type="journal article" date="2013" name="Nature">
        <title>Insights into bilaterian evolution from three spiralian genomes.</title>
        <authorList>
            <person name="Simakov O."/>
            <person name="Marletaz F."/>
            <person name="Cho S.J."/>
            <person name="Edsinger-Gonzales E."/>
            <person name="Havlak P."/>
            <person name="Hellsten U."/>
            <person name="Kuo D.H."/>
            <person name="Larsson T."/>
            <person name="Lv J."/>
            <person name="Arendt D."/>
            <person name="Savage R."/>
            <person name="Osoegawa K."/>
            <person name="de Jong P."/>
            <person name="Grimwood J."/>
            <person name="Chapman J.A."/>
            <person name="Shapiro H."/>
            <person name="Aerts A."/>
            <person name="Otillar R.P."/>
            <person name="Terry A.Y."/>
            <person name="Boore J.L."/>
            <person name="Grigoriev I.V."/>
            <person name="Lindberg D.R."/>
            <person name="Seaver E.C."/>
            <person name="Weisblat D.A."/>
            <person name="Putnam N.H."/>
            <person name="Rokhsar D.S."/>
        </authorList>
    </citation>
    <scope>NUCLEOTIDE SEQUENCE</scope>
    <source>
        <strain evidence="4 6">I ESC-2004</strain>
    </source>
</reference>
<reference evidence="6" key="1">
    <citation type="submission" date="2012-12" db="EMBL/GenBank/DDBJ databases">
        <authorList>
            <person name="Hellsten U."/>
            <person name="Grimwood J."/>
            <person name="Chapman J.A."/>
            <person name="Shapiro H."/>
            <person name="Aerts A."/>
            <person name="Otillar R.P."/>
            <person name="Terry A.Y."/>
            <person name="Boore J.L."/>
            <person name="Simakov O."/>
            <person name="Marletaz F."/>
            <person name="Cho S.-J."/>
            <person name="Edsinger-Gonzales E."/>
            <person name="Havlak P."/>
            <person name="Kuo D.-H."/>
            <person name="Larsson T."/>
            <person name="Lv J."/>
            <person name="Arendt D."/>
            <person name="Savage R."/>
            <person name="Osoegawa K."/>
            <person name="de Jong P."/>
            <person name="Lindberg D.R."/>
            <person name="Seaver E.C."/>
            <person name="Weisblat D.A."/>
            <person name="Putnam N.H."/>
            <person name="Grigoriev I.V."/>
            <person name="Rokhsar D.S."/>
        </authorList>
    </citation>
    <scope>NUCLEOTIDE SEQUENCE</scope>
    <source>
        <strain evidence="6">I ESC-2004</strain>
    </source>
</reference>
<evidence type="ECO:0000256" key="2">
    <source>
        <dbReference type="SAM" id="Phobius"/>
    </source>
</evidence>
<evidence type="ECO:0000313" key="6">
    <source>
        <dbReference type="Proteomes" id="UP000014760"/>
    </source>
</evidence>
<evidence type="ECO:0000313" key="4">
    <source>
        <dbReference type="EMBL" id="ELU05573.1"/>
    </source>
</evidence>
<sequence length="738" mass="81284">MVCEPCGADTTVTNGSNDDDDSMMMQGDQAKAQQVSQSMLLGAILAQVAMKRAGTRCSRPLHSAALSGRLALPPPHPSLPWHAIESPQKQRIHCHMGRTPVVFARMTVNTGRKNARHLDLYIPYWFVCTILHSDFFNLCLNVLSSSDDQKEEAAFTILIPKWIESSAHLSMWLAPNAEPSNATLRQLQQPTSRTIAINHQQTQIPLSVETKDSLSGKYIYTKYSHPHEIYTAGFSVRSQKNAVLDATAFASCQQNRAAYQHLPIATSGMLFVIAAVHPHGFQRAALHVIGLHNETTVTITEPQYASKKSSLASRESNQNVMQVSLSADEISSYDSAHDLTGFSISSNHPISLFVETEWLSSRAGHMSMSPQLPVSLWGCSYMDMISAETGFFLMYKITAAALPTYVQFWTMVRSGTLHMMYSPQTEVHVSAVDKYILLKADRPILVTHVLQSLDLSACRSTTMHSVPPLNHWNSAYRFILPESKHVWITTHDLSSDFTIDGVSLSEYSNNTVQFSRLDIAAATFAVTQMFIDEGDHTLSSSSGVPFVLSGPQLSLGQTFHEDSGPCIQRPNVNPAYHTINNPTKEPHHPVVFRIETLGGHGSSRVNNGINLHQTNTAGGGHSDSSGASIIAVVVSTCMAVVLVILCIGGFVLMDLWNRRQLRAGSVTTGGRSGSERKACRDESFVKIVETLADNKCQPSTRIRRAKRSEQNLIIDSFLSAQIDVAYKVWKPDAKEEVH</sequence>
<dbReference type="Pfam" id="PF17517">
    <property type="entry name" value="IgGFc_binding"/>
    <property type="match status" value="1"/>
</dbReference>
<name>R7UHN3_CAPTE</name>
<feature type="domain" description="IgGFc-binding protein N-terminal" evidence="3">
    <location>
        <begin position="259"/>
        <end position="544"/>
    </location>
</feature>